<dbReference type="GO" id="GO:0006260">
    <property type="term" value="P:DNA replication"/>
    <property type="evidence" value="ECO:0007669"/>
    <property type="project" value="InterPro"/>
</dbReference>
<dbReference type="GO" id="GO:0005829">
    <property type="term" value="C:cytosol"/>
    <property type="evidence" value="ECO:0007669"/>
    <property type="project" value="TreeGrafter"/>
</dbReference>
<dbReference type="OrthoDB" id="9776650at2"/>
<keyword evidence="1 3" id="KW-0269">Exonuclease</keyword>
<dbReference type="InterPro" id="IPR036397">
    <property type="entry name" value="RNaseH_sf"/>
</dbReference>
<dbReference type="Pfam" id="PF00929">
    <property type="entry name" value="RNase_T"/>
    <property type="match status" value="1"/>
</dbReference>
<dbReference type="STRING" id="411467.BACCAP_01159"/>
<dbReference type="RefSeq" id="WP_006571707.1">
    <property type="nucleotide sequence ID" value="NZ_AAXG02000008.1"/>
</dbReference>
<accession>A6NSI0</accession>
<dbReference type="InterPro" id="IPR006054">
    <property type="entry name" value="DnaQ"/>
</dbReference>
<evidence type="ECO:0000313" key="3">
    <source>
        <dbReference type="EMBL" id="EDN00937.1"/>
    </source>
</evidence>
<dbReference type="EMBL" id="AAXG02000008">
    <property type="protein sequence ID" value="EDN00937.1"/>
    <property type="molecule type" value="Genomic_DNA"/>
</dbReference>
<reference evidence="3 4" key="2">
    <citation type="submission" date="2007-06" db="EMBL/GenBank/DDBJ databases">
        <title>Draft genome sequence of Pseudoflavonifractor capillosus ATCC 29799.</title>
        <authorList>
            <person name="Sudarsanam P."/>
            <person name="Ley R."/>
            <person name="Guruge J."/>
            <person name="Turnbaugh P.J."/>
            <person name="Mahowald M."/>
            <person name="Liep D."/>
            <person name="Gordon J."/>
        </authorList>
    </citation>
    <scope>NUCLEOTIDE SEQUENCE [LARGE SCALE GENOMIC DNA]</scope>
    <source>
        <strain evidence="3 4">ATCC 29799</strain>
    </source>
</reference>
<gene>
    <name evidence="3" type="ORF">BACCAP_01159</name>
</gene>
<keyword evidence="3" id="KW-0808">Transferase</keyword>
<dbReference type="InterPro" id="IPR012337">
    <property type="entry name" value="RNaseH-like_sf"/>
</dbReference>
<name>A6NSI0_9FIRM</name>
<feature type="domain" description="Exonuclease" evidence="2">
    <location>
        <begin position="4"/>
        <end position="168"/>
    </location>
</feature>
<evidence type="ECO:0000313" key="4">
    <source>
        <dbReference type="Proteomes" id="UP000003639"/>
    </source>
</evidence>
<evidence type="ECO:0000256" key="1">
    <source>
        <dbReference type="ARBA" id="ARBA00022839"/>
    </source>
</evidence>
<organism evidence="3 4">
    <name type="scientific">Pseudoflavonifractor capillosus ATCC 29799</name>
    <dbReference type="NCBI Taxonomy" id="411467"/>
    <lineage>
        <taxon>Bacteria</taxon>
        <taxon>Bacillati</taxon>
        <taxon>Bacillota</taxon>
        <taxon>Clostridia</taxon>
        <taxon>Eubacteriales</taxon>
        <taxon>Oscillospiraceae</taxon>
        <taxon>Pseudoflavonifractor</taxon>
    </lineage>
</organism>
<dbReference type="SMART" id="SM00479">
    <property type="entry name" value="EXOIII"/>
    <property type="match status" value="1"/>
</dbReference>
<sequence>MNGRYIAFDVETPNYANDRMSAIGITVVEAGEIAGEYYTLVNPEQRFDRFNIALTGITPEMVADKPTFPELWREIGPLMDSGLLIAHNAPFDMSVLAKCLRDYGICWHPTVRYACTCQMSRRLLPQLPNHKLNTLSDYLGLELDHHHAGSDSMACGEILLYHLRGGASVAPFIRTYDMERLCTVRAGSGRR</sequence>
<reference evidence="3 4" key="1">
    <citation type="submission" date="2007-04" db="EMBL/GenBank/DDBJ databases">
        <authorList>
            <person name="Fulton L."/>
            <person name="Clifton S."/>
            <person name="Fulton B."/>
            <person name="Xu J."/>
            <person name="Minx P."/>
            <person name="Pepin K.H."/>
            <person name="Johnson M."/>
            <person name="Thiruvilangam P."/>
            <person name="Bhonagiri V."/>
            <person name="Nash W.E."/>
            <person name="Mardis E.R."/>
            <person name="Wilson R.K."/>
        </authorList>
    </citation>
    <scope>NUCLEOTIDE SEQUENCE [LARGE SCALE GENOMIC DNA]</scope>
    <source>
        <strain evidence="3 4">ATCC 29799</strain>
    </source>
</reference>
<dbReference type="PANTHER" id="PTHR30231:SF42">
    <property type="entry name" value="EXONUCLEASE"/>
    <property type="match status" value="1"/>
</dbReference>
<dbReference type="GO" id="GO:0008408">
    <property type="term" value="F:3'-5' exonuclease activity"/>
    <property type="evidence" value="ECO:0007669"/>
    <property type="project" value="TreeGrafter"/>
</dbReference>
<dbReference type="GO" id="GO:0003887">
    <property type="term" value="F:DNA-directed DNA polymerase activity"/>
    <property type="evidence" value="ECO:0007669"/>
    <property type="project" value="UniProtKB-EC"/>
</dbReference>
<dbReference type="InterPro" id="IPR013520">
    <property type="entry name" value="Ribonucl_H"/>
</dbReference>
<dbReference type="AlphaFoldDB" id="A6NSI0"/>
<dbReference type="EC" id="2.7.7.7" evidence="3"/>
<dbReference type="Proteomes" id="UP000003639">
    <property type="component" value="Unassembled WGS sequence"/>
</dbReference>
<dbReference type="CDD" id="cd06130">
    <property type="entry name" value="DNA_pol_III_epsilon_like"/>
    <property type="match status" value="1"/>
</dbReference>
<dbReference type="NCBIfam" id="TIGR00573">
    <property type="entry name" value="dnaq"/>
    <property type="match status" value="1"/>
</dbReference>
<dbReference type="Gene3D" id="3.30.420.10">
    <property type="entry name" value="Ribonuclease H-like superfamily/Ribonuclease H"/>
    <property type="match status" value="1"/>
</dbReference>
<proteinExistence type="predicted"/>
<keyword evidence="1 3" id="KW-0378">Hydrolase</keyword>
<keyword evidence="4" id="KW-1185">Reference proteome</keyword>
<keyword evidence="1 3" id="KW-0540">Nuclease</keyword>
<comment type="caution">
    <text evidence="3">The sequence shown here is derived from an EMBL/GenBank/DDBJ whole genome shotgun (WGS) entry which is preliminary data.</text>
</comment>
<dbReference type="GO" id="GO:0003677">
    <property type="term" value="F:DNA binding"/>
    <property type="evidence" value="ECO:0007669"/>
    <property type="project" value="InterPro"/>
</dbReference>
<dbReference type="SUPFAM" id="SSF53098">
    <property type="entry name" value="Ribonuclease H-like"/>
    <property type="match status" value="1"/>
</dbReference>
<dbReference type="FunFam" id="3.30.420.10:FF:000045">
    <property type="entry name" value="3'-5' exonuclease DinG"/>
    <property type="match status" value="1"/>
</dbReference>
<protein>
    <submittedName>
        <fullName evidence="3">Exonuclease, DNA polymerase III, epsilon subunit family</fullName>
        <ecNumber evidence="3">2.7.7.7</ecNumber>
    </submittedName>
</protein>
<evidence type="ECO:0000259" key="2">
    <source>
        <dbReference type="SMART" id="SM00479"/>
    </source>
</evidence>
<dbReference type="PANTHER" id="PTHR30231">
    <property type="entry name" value="DNA POLYMERASE III SUBUNIT EPSILON"/>
    <property type="match status" value="1"/>
</dbReference>
<dbReference type="eggNOG" id="COG0847">
    <property type="taxonomic scope" value="Bacteria"/>
</dbReference>
<keyword evidence="3" id="KW-0548">Nucleotidyltransferase</keyword>